<dbReference type="AlphaFoldDB" id="A0A085M7C6"/>
<name>A0A085M7C6_9BILA</name>
<dbReference type="EMBL" id="KL367486">
    <property type="protein sequence ID" value="KFD70734.1"/>
    <property type="molecule type" value="Genomic_DNA"/>
</dbReference>
<evidence type="ECO:0000313" key="1">
    <source>
        <dbReference type="EMBL" id="KFD53122.1"/>
    </source>
</evidence>
<dbReference type="EMBL" id="KL363220">
    <property type="protein sequence ID" value="KFD53122.1"/>
    <property type="molecule type" value="Genomic_DNA"/>
</dbReference>
<protein>
    <submittedName>
        <fullName evidence="1">Uncharacterized protein</fullName>
    </submittedName>
</protein>
<sequence length="92" mass="10672">MPIIQHSHSDIYSLPPKILEDYVVLNTNSYFLYLRRLTIKRDVSESRDRPVQSVSGDLHISYTALWASRIKLSDCACEYVKAMLLNYPMSHP</sequence>
<dbReference type="Proteomes" id="UP000030764">
    <property type="component" value="Unassembled WGS sequence"/>
</dbReference>
<gene>
    <name evidence="1" type="ORF">M513_06036</name>
    <name evidence="2" type="ORF">M514_06036</name>
</gene>
<evidence type="ECO:0000313" key="2">
    <source>
        <dbReference type="EMBL" id="KFD70734.1"/>
    </source>
</evidence>
<reference evidence="1 3" key="1">
    <citation type="journal article" date="2014" name="Nat. Genet.">
        <title>Genome and transcriptome of the porcine whipworm Trichuris suis.</title>
        <authorList>
            <person name="Jex A.R."/>
            <person name="Nejsum P."/>
            <person name="Schwarz E.M."/>
            <person name="Hu L."/>
            <person name="Young N.D."/>
            <person name="Hall R.S."/>
            <person name="Korhonen P.K."/>
            <person name="Liao S."/>
            <person name="Thamsborg S."/>
            <person name="Xia J."/>
            <person name="Xu P."/>
            <person name="Wang S."/>
            <person name="Scheerlinck J.P."/>
            <person name="Hofmann A."/>
            <person name="Sternberg P.W."/>
            <person name="Wang J."/>
            <person name="Gasser R.B."/>
        </authorList>
    </citation>
    <scope>NUCLEOTIDE SEQUENCE [LARGE SCALE GENOMIC DNA]</scope>
    <source>
        <strain evidence="2">DCEP-RM93F</strain>
        <strain evidence="1">DCEP-RM93M</strain>
    </source>
</reference>
<organism evidence="1 3">
    <name type="scientific">Trichuris suis</name>
    <name type="common">pig whipworm</name>
    <dbReference type="NCBI Taxonomy" id="68888"/>
    <lineage>
        <taxon>Eukaryota</taxon>
        <taxon>Metazoa</taxon>
        <taxon>Ecdysozoa</taxon>
        <taxon>Nematoda</taxon>
        <taxon>Enoplea</taxon>
        <taxon>Dorylaimia</taxon>
        <taxon>Trichinellida</taxon>
        <taxon>Trichuridae</taxon>
        <taxon>Trichuris</taxon>
    </lineage>
</organism>
<proteinExistence type="predicted"/>
<dbReference type="Proteomes" id="UP000030758">
    <property type="component" value="Unassembled WGS sequence"/>
</dbReference>
<evidence type="ECO:0000313" key="3">
    <source>
        <dbReference type="Proteomes" id="UP000030764"/>
    </source>
</evidence>
<accession>A0A085M7C6</accession>
<keyword evidence="3" id="KW-1185">Reference proteome</keyword>